<dbReference type="GO" id="GO:0043161">
    <property type="term" value="P:proteasome-mediated ubiquitin-dependent protein catabolic process"/>
    <property type="evidence" value="ECO:0007669"/>
    <property type="project" value="TreeGrafter"/>
</dbReference>
<evidence type="ECO:0000313" key="3">
    <source>
        <dbReference type="RefSeq" id="XP_033696407.1"/>
    </source>
</evidence>
<dbReference type="RefSeq" id="XP_033696407.1">
    <property type="nucleotide sequence ID" value="XM_033840516.1"/>
</dbReference>
<evidence type="ECO:0000313" key="2">
    <source>
        <dbReference type="Proteomes" id="UP000245320"/>
    </source>
</evidence>
<feature type="compositionally biased region" description="Polar residues" evidence="1">
    <location>
        <begin position="89"/>
        <end position="99"/>
    </location>
</feature>
<sequence length="439" mass="48493">MRCSPRIRRYGPWRSWWRPSRSTRVRGPLWAGQPPFVPPGPATSGYQGSESIKLSPVVESGQWSPERSSDTQGGALLCGTESPERSPSPALSTGPASQSLEERQPRQEPCSVGWWPPESQGLPSQGQGERPRGASPGIPRVLVEQLLQMTLRPKLLSWPEVAWQPPCGGHRNPSPSFPEGTVTLQRQEELETTCAQLQRQVGEMERFLGDYGLQWVGEPMHEEDSEDGERDWMTAKKFWKPGSRMTAEKFLNRLPKLVIRQGEVIDIRGPIRDTLKIQEIVVETPALAAERERSQESPESPVPALSTLRIKSENGEQAFLLLMRPEDTVGDVRTLLAQARWARGSAGVRSGALAPRPGLIRSSLSPGPWRPPPSRSSVRSRPQSTTMTLSRCRPRAWCPTPRCCFGRAGLRCPPPAPNKAPTPTPAALRGSLGRAAQQH</sequence>
<dbReference type="PANTHER" id="PTHR23333:SF4">
    <property type="entry name" value="UBX DOMAIN-CONTAINING PROTEIN 11"/>
    <property type="match status" value="1"/>
</dbReference>
<feature type="compositionally biased region" description="Pro residues" evidence="1">
    <location>
        <begin position="412"/>
        <end position="424"/>
    </location>
</feature>
<organism evidence="2 3">
    <name type="scientific">Tursiops truncatus</name>
    <name type="common">Atlantic bottle-nosed dolphin</name>
    <name type="synonym">Delphinus truncatus</name>
    <dbReference type="NCBI Taxonomy" id="9739"/>
    <lineage>
        <taxon>Eukaryota</taxon>
        <taxon>Metazoa</taxon>
        <taxon>Chordata</taxon>
        <taxon>Craniata</taxon>
        <taxon>Vertebrata</taxon>
        <taxon>Euteleostomi</taxon>
        <taxon>Mammalia</taxon>
        <taxon>Eutheria</taxon>
        <taxon>Laurasiatheria</taxon>
        <taxon>Artiodactyla</taxon>
        <taxon>Whippomorpha</taxon>
        <taxon>Cetacea</taxon>
        <taxon>Odontoceti</taxon>
        <taxon>Delphinidae</taxon>
        <taxon>Tursiops</taxon>
    </lineage>
</organism>
<gene>
    <name evidence="3" type="primary">UBXN11</name>
</gene>
<feature type="compositionally biased region" description="Polar residues" evidence="1">
    <location>
        <begin position="61"/>
        <end position="72"/>
    </location>
</feature>
<feature type="region of interest" description="Disordered" evidence="1">
    <location>
        <begin position="411"/>
        <end position="439"/>
    </location>
</feature>
<feature type="region of interest" description="Disordered" evidence="1">
    <location>
        <begin position="24"/>
        <end position="137"/>
    </location>
</feature>
<accession>A0A6J3Q2B8</accession>
<dbReference type="PANTHER" id="PTHR23333">
    <property type="entry name" value="UBX DOMAIN CONTAINING PROTEIN"/>
    <property type="match status" value="1"/>
</dbReference>
<protein>
    <submittedName>
        <fullName evidence="3">UBX domain-containing protein 11 isoform X2</fullName>
    </submittedName>
</protein>
<dbReference type="AlphaFoldDB" id="A0A6J3Q2B8"/>
<keyword evidence="2" id="KW-1185">Reference proteome</keyword>
<feature type="region of interest" description="Disordered" evidence="1">
    <location>
        <begin position="352"/>
        <end position="387"/>
    </location>
</feature>
<feature type="compositionally biased region" description="Low complexity" evidence="1">
    <location>
        <begin position="375"/>
        <end position="384"/>
    </location>
</feature>
<dbReference type="CTD" id="91544"/>
<dbReference type="Proteomes" id="UP000245320">
    <property type="component" value="Chromosome 1"/>
</dbReference>
<name>A0A6J3Q2B8_TURTR</name>
<dbReference type="GO" id="GO:0043130">
    <property type="term" value="F:ubiquitin binding"/>
    <property type="evidence" value="ECO:0007669"/>
    <property type="project" value="TreeGrafter"/>
</dbReference>
<proteinExistence type="predicted"/>
<evidence type="ECO:0000256" key="1">
    <source>
        <dbReference type="SAM" id="MobiDB-lite"/>
    </source>
</evidence>
<reference evidence="3" key="1">
    <citation type="submission" date="2025-08" db="UniProtKB">
        <authorList>
            <consortium name="RefSeq"/>
        </authorList>
    </citation>
    <scope>IDENTIFICATION</scope>
    <source>
        <tissue evidence="3">Spleen</tissue>
    </source>
</reference>